<dbReference type="RefSeq" id="WP_007765915.1">
    <property type="nucleotide sequence ID" value="NZ_AKBZ01000002.1"/>
</dbReference>
<comment type="caution">
    <text evidence="1">The sequence shown here is derived from an EMBL/GenBank/DDBJ whole genome shotgun (WGS) entry which is preliminary data.</text>
</comment>
<gene>
    <name evidence="1" type="ORF">HMPREF1057_03432</name>
</gene>
<name>K5CJI2_9BACE</name>
<accession>K5CJI2</accession>
<dbReference type="AlphaFoldDB" id="K5CJI2"/>
<dbReference type="Proteomes" id="UP000007995">
    <property type="component" value="Unassembled WGS sequence"/>
</dbReference>
<dbReference type="HOGENOM" id="CLU_1944379_0_0_10"/>
<sequence>MAHSALCTLIPLYDDTLHRLGVIVAGTETLERNIKRYVGRIEGYDEIDGRFCRNYIALLGATKKDVKAICAANGINDTEEQETIWGKLNKEKKEPVPGKYVWFTDDLRELSGMIEDRIIKQQIERGELA</sequence>
<protein>
    <submittedName>
        <fullName evidence="1">Uncharacterized protein</fullName>
    </submittedName>
</protein>
<dbReference type="EMBL" id="AGXW01000012">
    <property type="protein sequence ID" value="EKJ89891.1"/>
    <property type="molecule type" value="Genomic_DNA"/>
</dbReference>
<reference evidence="1 2" key="1">
    <citation type="submission" date="2012-02" db="EMBL/GenBank/DDBJ databases">
        <title>The Genome Sequence of Bacteroides finegoldii CL09T03C10.</title>
        <authorList>
            <consortium name="The Broad Institute Genome Sequencing Platform"/>
            <person name="Earl A."/>
            <person name="Ward D."/>
            <person name="Feldgarden M."/>
            <person name="Gevers D."/>
            <person name="Zitomersky N.L."/>
            <person name="Coyne M.J."/>
            <person name="Comstock L.E."/>
            <person name="Young S.K."/>
            <person name="Zeng Q."/>
            <person name="Gargeya S."/>
            <person name="Fitzgerald M."/>
            <person name="Haas B."/>
            <person name="Abouelleil A."/>
            <person name="Alvarado L."/>
            <person name="Arachchi H.M."/>
            <person name="Berlin A."/>
            <person name="Chapman S.B."/>
            <person name="Gearin G."/>
            <person name="Goldberg J."/>
            <person name="Griggs A."/>
            <person name="Gujja S."/>
            <person name="Hansen M."/>
            <person name="Heiman D."/>
            <person name="Howarth C."/>
            <person name="Larimer J."/>
            <person name="Lui A."/>
            <person name="MacDonald P.J.P."/>
            <person name="McCowen C."/>
            <person name="Montmayeur A."/>
            <person name="Murphy C."/>
            <person name="Neiman D."/>
            <person name="Pearson M."/>
            <person name="Priest M."/>
            <person name="Roberts A."/>
            <person name="Saif S."/>
            <person name="Shea T."/>
            <person name="Sisk P."/>
            <person name="Stolte C."/>
            <person name="Sykes S."/>
            <person name="Wortman J."/>
            <person name="Nusbaum C."/>
            <person name="Birren B."/>
        </authorList>
    </citation>
    <scope>NUCLEOTIDE SEQUENCE [LARGE SCALE GENOMIC DNA]</scope>
    <source>
        <strain evidence="1 2">CL09T03C10</strain>
    </source>
</reference>
<proteinExistence type="predicted"/>
<evidence type="ECO:0000313" key="1">
    <source>
        <dbReference type="EMBL" id="EKJ89891.1"/>
    </source>
</evidence>
<evidence type="ECO:0000313" key="2">
    <source>
        <dbReference type="Proteomes" id="UP000007995"/>
    </source>
</evidence>
<organism evidence="1 2">
    <name type="scientific">Bacteroides finegoldii CL09T03C10</name>
    <dbReference type="NCBI Taxonomy" id="997888"/>
    <lineage>
        <taxon>Bacteria</taxon>
        <taxon>Pseudomonadati</taxon>
        <taxon>Bacteroidota</taxon>
        <taxon>Bacteroidia</taxon>
        <taxon>Bacteroidales</taxon>
        <taxon>Bacteroidaceae</taxon>
        <taxon>Bacteroides</taxon>
    </lineage>
</organism>